<sequence length="63" mass="7606">MIFYQIHFNTELPIFISIFLLPFKKNIYLCHTLSAHQRDETGRKRFLFPIWSKSVLSLTFRNS</sequence>
<accession>A0A1Y4VAN6</accession>
<dbReference type="AlphaFoldDB" id="A0A1Y4VAN6"/>
<proteinExistence type="predicted"/>
<evidence type="ECO:0000313" key="1">
    <source>
        <dbReference type="EMBL" id="OUQ67149.1"/>
    </source>
</evidence>
<organism evidence="1 2">
    <name type="scientific">Bacteroides xylanisolvens</name>
    <dbReference type="NCBI Taxonomy" id="371601"/>
    <lineage>
        <taxon>Bacteria</taxon>
        <taxon>Pseudomonadati</taxon>
        <taxon>Bacteroidota</taxon>
        <taxon>Bacteroidia</taxon>
        <taxon>Bacteroidales</taxon>
        <taxon>Bacteroidaceae</taxon>
        <taxon>Bacteroides</taxon>
    </lineage>
</organism>
<protein>
    <submittedName>
        <fullName evidence="1">Uncharacterized protein</fullName>
    </submittedName>
</protein>
<dbReference type="Proteomes" id="UP000196036">
    <property type="component" value="Unassembled WGS sequence"/>
</dbReference>
<dbReference type="EMBL" id="NFLW01000024">
    <property type="protein sequence ID" value="OUQ67149.1"/>
    <property type="molecule type" value="Genomic_DNA"/>
</dbReference>
<comment type="caution">
    <text evidence="1">The sequence shown here is derived from an EMBL/GenBank/DDBJ whole genome shotgun (WGS) entry which is preliminary data.</text>
</comment>
<name>A0A1Y4VAN6_9BACE</name>
<gene>
    <name evidence="1" type="ORF">B5E52_13065</name>
</gene>
<evidence type="ECO:0000313" key="2">
    <source>
        <dbReference type="Proteomes" id="UP000196036"/>
    </source>
</evidence>
<reference evidence="2" key="1">
    <citation type="submission" date="2017-04" db="EMBL/GenBank/DDBJ databases">
        <title>Function of individual gut microbiota members based on whole genome sequencing of pure cultures obtained from chicken caecum.</title>
        <authorList>
            <person name="Medvecky M."/>
            <person name="Cejkova D."/>
            <person name="Polansky O."/>
            <person name="Karasova D."/>
            <person name="Kubasova T."/>
            <person name="Cizek A."/>
            <person name="Rychlik I."/>
        </authorList>
    </citation>
    <scope>NUCLEOTIDE SEQUENCE [LARGE SCALE GENOMIC DNA]</scope>
    <source>
        <strain evidence="2">An109</strain>
    </source>
</reference>